<dbReference type="KEGG" id="bpm:BURPS1710b_A1286"/>
<dbReference type="EMBL" id="CP000125">
    <property type="protein sequence ID" value="ABA51480.1"/>
    <property type="molecule type" value="Genomic_DNA"/>
</dbReference>
<name>Q3JJ11_BURP1</name>
<dbReference type="EnsemblBacteria" id="ABA51480">
    <property type="protein sequence ID" value="ABA51480"/>
    <property type="gene ID" value="BURPS1710b_A1286"/>
</dbReference>
<evidence type="ECO:0000313" key="3">
    <source>
        <dbReference type="Proteomes" id="UP000002700"/>
    </source>
</evidence>
<evidence type="ECO:0000256" key="1">
    <source>
        <dbReference type="SAM" id="MobiDB-lite"/>
    </source>
</evidence>
<sequence>MVAMSDEVMAVPERSAAAARHQARRAALRARRDRRRRIVSAPVQRASYPGAGKRARGRRPHPAGCPTGQARHADRIGASTDPAQAGRAEAHHANTQKTKRRREHRPGRPGRRREARARPVRRSSGRRGGLRRLLQLALARALDLLELDFHVAREHILGRTLVVDRNIRRERAFGPDAAHRHLQRLQRMRDRIHHGGGLEAAVDHAVRTLFVVADAVVVPVGRFHQLLEGLHVAFADQVARLLPAEHRARRVAPRRALVRLVAGEEIEEQRRLAERPALAAFAALEDFAEQVLRLVAVQEVLLIRRALVRVARRHGDAVDADRPQRIEELRDAFGERIVEQRAVDVHAEAAALRFADRRDGLVVHAFLRHRVIVHLPVAVEMDRPDEVRARRVIVHLLFHQQRVRAQVDELLALHDALDDFRHFLVQQRLAARDRHHGRAALVDGLQAFLDGQALVQDRIRIVDLAAAVAREVAAEEGLEHQRERIAFVAGQVLAHDVRANADLLEQRNRQGMSSLNFAGDSLRELRRQLEFDFFLAARHRRDLERTERAQRGDHVLDHFLGRRRAGREAHRARVREPFGADFRAVRDEIARHAAFGADLAQPVRVRAVRRADDEQHVDLFAQLAHRRLAVLRRVADVARVRADDVGEPALQRLDDAARVVHRQRRLRHVRDGRVGRQRQRVDLGLALDEDHLGRNLPDRAFDFRMAGVADQDQPAAGRDVLTPLHVHLRDERAGCVEDVEAAGLRILLDGLRDAVRAEDGHGAVRHFVEFLNESRPFISQVFDYVPIMDDLVTYIDRRAVLLQRALDDLDRADNPRTKAARLGKDDSHIWANSDD</sequence>
<dbReference type="AlphaFoldDB" id="Q3JJ11"/>
<feature type="compositionally biased region" description="Basic residues" evidence="1">
    <location>
        <begin position="21"/>
        <end position="38"/>
    </location>
</feature>
<feature type="region of interest" description="Disordered" evidence="1">
    <location>
        <begin position="1"/>
        <end position="126"/>
    </location>
</feature>
<accession>Q3JJ11</accession>
<evidence type="ECO:0000313" key="2">
    <source>
        <dbReference type="EMBL" id="ABA51480.1"/>
    </source>
</evidence>
<protein>
    <submittedName>
        <fullName evidence="2">Uncharacterized protein</fullName>
    </submittedName>
</protein>
<feature type="compositionally biased region" description="Basic residues" evidence="1">
    <location>
        <begin position="97"/>
        <end position="126"/>
    </location>
</feature>
<dbReference type="HOGENOM" id="CLU_340014_0_0_4"/>
<reference evidence="2 3" key="1">
    <citation type="submission" date="2005-09" db="EMBL/GenBank/DDBJ databases">
        <authorList>
            <person name="Woods D.E."/>
            <person name="Nierman W.C."/>
        </authorList>
    </citation>
    <scope>NUCLEOTIDE SEQUENCE [LARGE SCALE GENOMIC DNA]</scope>
    <source>
        <strain evidence="2 3">1710b</strain>
    </source>
</reference>
<gene>
    <name evidence="2" type="ordered locus">BURPS1710b_A1286</name>
</gene>
<proteinExistence type="predicted"/>
<dbReference type="Proteomes" id="UP000002700">
    <property type="component" value="Chromosome II"/>
</dbReference>
<organism evidence="2 3">
    <name type="scientific">Burkholderia pseudomallei (strain 1710b)</name>
    <dbReference type="NCBI Taxonomy" id="320372"/>
    <lineage>
        <taxon>Bacteria</taxon>
        <taxon>Pseudomonadati</taxon>
        <taxon>Pseudomonadota</taxon>
        <taxon>Betaproteobacteria</taxon>
        <taxon>Burkholderiales</taxon>
        <taxon>Burkholderiaceae</taxon>
        <taxon>Burkholderia</taxon>
        <taxon>pseudomallei group</taxon>
    </lineage>
</organism>